<dbReference type="Proteomes" id="UP000318833">
    <property type="component" value="Unassembled WGS sequence"/>
</dbReference>
<dbReference type="SUPFAM" id="SSF56935">
    <property type="entry name" value="Porins"/>
    <property type="match status" value="1"/>
</dbReference>
<evidence type="ECO:0000313" key="3">
    <source>
        <dbReference type="Proteomes" id="UP000318833"/>
    </source>
</evidence>
<dbReference type="OrthoDB" id="818930at2"/>
<gene>
    <name evidence="2" type="ORF">FOF46_04080</name>
</gene>
<sequence length="357" mass="41123">MRHLIFILILICYWSTHAQYQSQDSRVEKGTKTWVEENFSLGLDKLPKVIEYQSSISTLTTNSLMKILNTGTLQYKASTINYTGMDFGIFEVVPEVQIDYFRNIDEDFESQASFQSLLIPGLSILYKKNDDLNFFIKSIIGIKSNIDQDAVVNMKEKKINSIYALDIGMDWQLSSRISLNTTLWYLNFDQEFEYIEDEEIAVFNGKNKNTGLDFSSRYQVNDWLYLDTDIGYVFGGKESFNEGDNTQFNDEFVAEGGIGVENYKNFSGKIMYRYFQDGLTTNYDINQEYLVADAEINYTWKNFDFGIGVENIFGGTYNDPRLAGASRLTGELEAETEGIYFTPDTPFTFEARITYSF</sequence>
<accession>A0A554VPR2</accession>
<proteinExistence type="predicted"/>
<dbReference type="EMBL" id="VLNR01000006">
    <property type="protein sequence ID" value="TSE10483.1"/>
    <property type="molecule type" value="Genomic_DNA"/>
</dbReference>
<reference evidence="2 3" key="1">
    <citation type="submission" date="2019-07" db="EMBL/GenBank/DDBJ databases">
        <title>The draft genome sequence of Aquimarina algiphila M91.</title>
        <authorList>
            <person name="Meng X."/>
        </authorList>
    </citation>
    <scope>NUCLEOTIDE SEQUENCE [LARGE SCALE GENOMIC DNA]</scope>
    <source>
        <strain evidence="2 3">M91</strain>
    </source>
</reference>
<keyword evidence="3" id="KW-1185">Reference proteome</keyword>
<organism evidence="2 3">
    <name type="scientific">Aquimarina algiphila</name>
    <dbReference type="NCBI Taxonomy" id="2047982"/>
    <lineage>
        <taxon>Bacteria</taxon>
        <taxon>Pseudomonadati</taxon>
        <taxon>Bacteroidota</taxon>
        <taxon>Flavobacteriia</taxon>
        <taxon>Flavobacteriales</taxon>
        <taxon>Flavobacteriaceae</taxon>
        <taxon>Aquimarina</taxon>
    </lineage>
</organism>
<evidence type="ECO:0008006" key="4">
    <source>
        <dbReference type="Google" id="ProtNLM"/>
    </source>
</evidence>
<keyword evidence="1" id="KW-0732">Signal</keyword>
<name>A0A554VPR2_9FLAO</name>
<feature type="signal peptide" evidence="1">
    <location>
        <begin position="1"/>
        <end position="18"/>
    </location>
</feature>
<feature type="chain" id="PRO_5022151139" description="TonB-dependent receptor" evidence="1">
    <location>
        <begin position="19"/>
        <end position="357"/>
    </location>
</feature>
<protein>
    <recommendedName>
        <fullName evidence="4">TonB-dependent receptor</fullName>
    </recommendedName>
</protein>
<evidence type="ECO:0000256" key="1">
    <source>
        <dbReference type="SAM" id="SignalP"/>
    </source>
</evidence>
<dbReference type="AlphaFoldDB" id="A0A554VPR2"/>
<comment type="caution">
    <text evidence="2">The sequence shown here is derived from an EMBL/GenBank/DDBJ whole genome shotgun (WGS) entry which is preliminary data.</text>
</comment>
<dbReference type="RefSeq" id="WP_143915549.1">
    <property type="nucleotide sequence ID" value="NZ_CANMIK010000007.1"/>
</dbReference>
<evidence type="ECO:0000313" key="2">
    <source>
        <dbReference type="EMBL" id="TSE10483.1"/>
    </source>
</evidence>